<feature type="compositionally biased region" description="Polar residues" evidence="1">
    <location>
        <begin position="52"/>
        <end position="61"/>
    </location>
</feature>
<feature type="compositionally biased region" description="Polar residues" evidence="1">
    <location>
        <begin position="76"/>
        <end position="86"/>
    </location>
</feature>
<dbReference type="RefSeq" id="XP_069202132.1">
    <property type="nucleotide sequence ID" value="XM_069343580.1"/>
</dbReference>
<accession>A0ABR3PIB7</accession>
<evidence type="ECO:0000256" key="1">
    <source>
        <dbReference type="SAM" id="MobiDB-lite"/>
    </source>
</evidence>
<feature type="compositionally biased region" description="Polar residues" evidence="1">
    <location>
        <begin position="131"/>
        <end position="147"/>
    </location>
</feature>
<evidence type="ECO:0000313" key="3">
    <source>
        <dbReference type="Proteomes" id="UP001562354"/>
    </source>
</evidence>
<feature type="compositionally biased region" description="Basic and acidic residues" evidence="1">
    <location>
        <begin position="158"/>
        <end position="167"/>
    </location>
</feature>
<protein>
    <submittedName>
        <fullName evidence="2">Uncharacterized protein</fullName>
    </submittedName>
</protein>
<feature type="compositionally biased region" description="Basic and acidic residues" evidence="1">
    <location>
        <begin position="180"/>
        <end position="194"/>
    </location>
</feature>
<feature type="compositionally biased region" description="Polar residues" evidence="1">
    <location>
        <begin position="200"/>
        <end position="215"/>
    </location>
</feature>
<reference evidence="2 3" key="1">
    <citation type="submission" date="2024-07" db="EMBL/GenBank/DDBJ databases">
        <title>Draft sequence of the Neodothiora populina.</title>
        <authorList>
            <person name="Drown D.D."/>
            <person name="Schuette U.S."/>
            <person name="Buechlein A.B."/>
            <person name="Rusch D.R."/>
            <person name="Winton L.W."/>
            <person name="Adams G.A."/>
        </authorList>
    </citation>
    <scope>NUCLEOTIDE SEQUENCE [LARGE SCALE GENOMIC DNA]</scope>
    <source>
        <strain evidence="2 3">CPC 39397</strain>
    </source>
</reference>
<dbReference type="Proteomes" id="UP001562354">
    <property type="component" value="Unassembled WGS sequence"/>
</dbReference>
<feature type="compositionally biased region" description="Polar residues" evidence="1">
    <location>
        <begin position="232"/>
        <end position="243"/>
    </location>
</feature>
<comment type="caution">
    <text evidence="2">The sequence shown here is derived from an EMBL/GenBank/DDBJ whole genome shotgun (WGS) entry which is preliminary data.</text>
</comment>
<feature type="compositionally biased region" description="Low complexity" evidence="1">
    <location>
        <begin position="113"/>
        <end position="130"/>
    </location>
</feature>
<dbReference type="EMBL" id="JBFMKM010000005">
    <property type="protein sequence ID" value="KAL1305859.1"/>
    <property type="molecule type" value="Genomic_DNA"/>
</dbReference>
<feature type="compositionally biased region" description="Basic and acidic residues" evidence="1">
    <location>
        <begin position="216"/>
        <end position="228"/>
    </location>
</feature>
<evidence type="ECO:0000313" key="2">
    <source>
        <dbReference type="EMBL" id="KAL1305859.1"/>
    </source>
</evidence>
<proteinExistence type="predicted"/>
<organism evidence="2 3">
    <name type="scientific">Neodothiora populina</name>
    <dbReference type="NCBI Taxonomy" id="2781224"/>
    <lineage>
        <taxon>Eukaryota</taxon>
        <taxon>Fungi</taxon>
        <taxon>Dikarya</taxon>
        <taxon>Ascomycota</taxon>
        <taxon>Pezizomycotina</taxon>
        <taxon>Dothideomycetes</taxon>
        <taxon>Dothideomycetidae</taxon>
        <taxon>Dothideales</taxon>
        <taxon>Dothioraceae</taxon>
        <taxon>Neodothiora</taxon>
    </lineage>
</organism>
<keyword evidence="3" id="KW-1185">Reference proteome</keyword>
<name>A0ABR3PIB7_9PEZI</name>
<dbReference type="GeneID" id="95977711"/>
<feature type="region of interest" description="Disordered" evidence="1">
    <location>
        <begin position="1"/>
        <end position="277"/>
    </location>
</feature>
<gene>
    <name evidence="2" type="ORF">AAFC00_004011</name>
</gene>
<sequence length="277" mass="30498">MSILSKIKGEKKDSEQNTNQPQEQKRPDAITRRSWTAGDMRQLQRTAMPPISRTNSELSMRSSKSSKSSKYRLGRPSSSLGRNVSFQGLAKVLEDHDDGEDGVPPVPAMPLRYSSASSSRPSSSRGPYSAKSTPGKSPLSSAESTPPDSEDSSNASSKSEDVLEMRSHPFSSPEQFVFRKSRDFEDHVSKDWKGKAPMYGSNTMMAERATMSQHSPEAERDQQPDRRYFTHASPTGPSTSQMTVKPAPASSKDTATRPTKKNKFSFFKKEGSSVAAH</sequence>